<feature type="region of interest" description="Disordered" evidence="1">
    <location>
        <begin position="90"/>
        <end position="132"/>
    </location>
</feature>
<evidence type="ECO:0000256" key="1">
    <source>
        <dbReference type="SAM" id="MobiDB-lite"/>
    </source>
</evidence>
<dbReference type="PANTHER" id="PTHR31435">
    <property type="entry name" value="PROTEIN NATD1"/>
    <property type="match status" value="1"/>
</dbReference>
<sequence>MENEITVADAREKSRYEAHDADGNLMGFADYRLTGNTIAFLHAETLPEYRGRGVAGRVARKSLDDARDAGLRVKPSCPFYRDYVSEHDEYADLVDADGPDSLEPAGASDSEAEPQEHPNGENETGAGEVSAR</sequence>
<evidence type="ECO:0000259" key="3">
    <source>
        <dbReference type="PROSITE" id="PS51729"/>
    </source>
</evidence>
<organism evidence="4 5">
    <name type="scientific">Kribbella deserti</name>
    <dbReference type="NCBI Taxonomy" id="1926257"/>
    <lineage>
        <taxon>Bacteria</taxon>
        <taxon>Bacillati</taxon>
        <taxon>Actinomycetota</taxon>
        <taxon>Actinomycetes</taxon>
        <taxon>Propionibacteriales</taxon>
        <taxon>Kribbellaceae</taxon>
        <taxon>Kribbella</taxon>
    </lineage>
</organism>
<name>A0ABV6QLF6_9ACTN</name>
<feature type="domain" description="N-acetyltransferase" evidence="2">
    <location>
        <begin position="1"/>
        <end position="132"/>
    </location>
</feature>
<dbReference type="EMBL" id="JBHLTC010000018">
    <property type="protein sequence ID" value="MFC0625464.1"/>
    <property type="molecule type" value="Genomic_DNA"/>
</dbReference>
<evidence type="ECO:0000313" key="4">
    <source>
        <dbReference type="EMBL" id="MFC0625464.1"/>
    </source>
</evidence>
<proteinExistence type="predicted"/>
<dbReference type="InterPro" id="IPR000182">
    <property type="entry name" value="GNAT_dom"/>
</dbReference>
<protein>
    <submittedName>
        <fullName evidence="4">GNAT family N-acetyltransferase</fullName>
        <ecNumber evidence="4">2.3.1.-</ecNumber>
    </submittedName>
</protein>
<dbReference type="PROSITE" id="PS51186">
    <property type="entry name" value="GNAT"/>
    <property type="match status" value="1"/>
</dbReference>
<dbReference type="SUPFAM" id="SSF55729">
    <property type="entry name" value="Acyl-CoA N-acyltransferases (Nat)"/>
    <property type="match status" value="1"/>
</dbReference>
<dbReference type="InterPro" id="IPR031165">
    <property type="entry name" value="GNAT_YJDJ"/>
</dbReference>
<evidence type="ECO:0000313" key="5">
    <source>
        <dbReference type="Proteomes" id="UP001589890"/>
    </source>
</evidence>
<dbReference type="GO" id="GO:0016746">
    <property type="term" value="F:acyltransferase activity"/>
    <property type="evidence" value="ECO:0007669"/>
    <property type="project" value="UniProtKB-KW"/>
</dbReference>
<feature type="compositionally biased region" description="Acidic residues" evidence="1">
    <location>
        <begin position="91"/>
        <end position="100"/>
    </location>
</feature>
<reference evidence="4 5" key="1">
    <citation type="submission" date="2024-09" db="EMBL/GenBank/DDBJ databases">
        <authorList>
            <person name="Sun Q."/>
            <person name="Mori K."/>
        </authorList>
    </citation>
    <scope>NUCLEOTIDE SEQUENCE [LARGE SCALE GENOMIC DNA]</scope>
    <source>
        <strain evidence="4 5">CGMCC 1.15906</strain>
    </source>
</reference>
<feature type="domain" description="N-acetyltransferase" evidence="3">
    <location>
        <begin position="8"/>
        <end position="95"/>
    </location>
</feature>
<keyword evidence="5" id="KW-1185">Reference proteome</keyword>
<dbReference type="Gene3D" id="3.40.630.30">
    <property type="match status" value="1"/>
</dbReference>
<dbReference type="PROSITE" id="PS51729">
    <property type="entry name" value="GNAT_YJDJ"/>
    <property type="match status" value="1"/>
</dbReference>
<gene>
    <name evidence="4" type="ORF">ACFFGN_15390</name>
</gene>
<accession>A0ABV6QLF6</accession>
<comment type="caution">
    <text evidence="4">The sequence shown here is derived from an EMBL/GenBank/DDBJ whole genome shotgun (WGS) entry which is preliminary data.</text>
</comment>
<keyword evidence="4" id="KW-0012">Acyltransferase</keyword>
<dbReference type="RefSeq" id="WP_380047906.1">
    <property type="nucleotide sequence ID" value="NZ_JBHLTC010000018.1"/>
</dbReference>
<dbReference type="Proteomes" id="UP001589890">
    <property type="component" value="Unassembled WGS sequence"/>
</dbReference>
<dbReference type="Pfam" id="PF14542">
    <property type="entry name" value="Acetyltransf_CG"/>
    <property type="match status" value="1"/>
</dbReference>
<evidence type="ECO:0000259" key="2">
    <source>
        <dbReference type="PROSITE" id="PS51186"/>
    </source>
</evidence>
<dbReference type="EC" id="2.3.1.-" evidence="4"/>
<dbReference type="InterPro" id="IPR016181">
    <property type="entry name" value="Acyl_CoA_acyltransferase"/>
</dbReference>
<dbReference type="InterPro" id="IPR045057">
    <property type="entry name" value="Gcn5-rel_NAT"/>
</dbReference>
<keyword evidence="4" id="KW-0808">Transferase</keyword>
<dbReference type="CDD" id="cd04301">
    <property type="entry name" value="NAT_SF"/>
    <property type="match status" value="1"/>
</dbReference>
<dbReference type="PANTHER" id="PTHR31435:SF10">
    <property type="entry name" value="BSR4717 PROTEIN"/>
    <property type="match status" value="1"/>
</dbReference>